<gene>
    <name evidence="2" type="ORF">ACFS5M_10960</name>
</gene>
<accession>A0ABW5WQF8</accession>
<proteinExistence type="predicted"/>
<dbReference type="EMBL" id="JBHUOV010000007">
    <property type="protein sequence ID" value="MFD2824189.1"/>
    <property type="molecule type" value="Genomic_DNA"/>
</dbReference>
<feature type="signal peptide" evidence="1">
    <location>
        <begin position="1"/>
        <end position="18"/>
    </location>
</feature>
<keyword evidence="1" id="KW-0732">Signal</keyword>
<name>A0ABW5WQF8_9FLAO</name>
<comment type="caution">
    <text evidence="2">The sequence shown here is derived from an EMBL/GenBank/DDBJ whole genome shotgun (WGS) entry which is preliminary data.</text>
</comment>
<keyword evidence="3" id="KW-1185">Reference proteome</keyword>
<sequence>MKKIILFVAITFTYYCQAQNILIVDNNTNVDTSPSHMYNTFTTAIAAANDGDIIYVQPSITSYGNINISKEVTVYGNGHTPELNAGRSATFGSINISASNVKISGIRSTSNIQSSGVRSNLTIENSFINNNINLNTGITNASIQGNVIGVGIILNNTTSTNITITHNFIDTVNPNGLVGFNSSTIFNNNIITFNGVTTQSFFNNPIDLVAQNNIFVFTSSFNGTNWQSSGTVIFNNCLSYSYLGTTLELLNGTGNFDNTNPQFINIPGTNPTFNVDNDYNIASGSLGTDGNDIGLFNGSYDFDLRGYPTLLPYLEEMTISNNVVQAGADLNVNLKANANKTN</sequence>
<dbReference type="InterPro" id="IPR011050">
    <property type="entry name" value="Pectin_lyase_fold/virulence"/>
</dbReference>
<evidence type="ECO:0000256" key="1">
    <source>
        <dbReference type="SAM" id="SignalP"/>
    </source>
</evidence>
<evidence type="ECO:0000313" key="3">
    <source>
        <dbReference type="Proteomes" id="UP001597533"/>
    </source>
</evidence>
<protein>
    <submittedName>
        <fullName evidence="2">Uncharacterized protein</fullName>
    </submittedName>
</protein>
<dbReference type="SUPFAM" id="SSF51126">
    <property type="entry name" value="Pectin lyase-like"/>
    <property type="match status" value="1"/>
</dbReference>
<dbReference type="Proteomes" id="UP001597533">
    <property type="component" value="Unassembled WGS sequence"/>
</dbReference>
<organism evidence="2 3">
    <name type="scientific">Lacinutrix iliipiscaria</name>
    <dbReference type="NCBI Taxonomy" id="1230532"/>
    <lineage>
        <taxon>Bacteria</taxon>
        <taxon>Pseudomonadati</taxon>
        <taxon>Bacteroidota</taxon>
        <taxon>Flavobacteriia</taxon>
        <taxon>Flavobacteriales</taxon>
        <taxon>Flavobacteriaceae</taxon>
        <taxon>Lacinutrix</taxon>
    </lineage>
</organism>
<feature type="chain" id="PRO_5045930239" evidence="1">
    <location>
        <begin position="19"/>
        <end position="342"/>
    </location>
</feature>
<reference evidence="3" key="1">
    <citation type="journal article" date="2019" name="Int. J. Syst. Evol. Microbiol.">
        <title>The Global Catalogue of Microorganisms (GCM) 10K type strain sequencing project: providing services to taxonomists for standard genome sequencing and annotation.</title>
        <authorList>
            <consortium name="The Broad Institute Genomics Platform"/>
            <consortium name="The Broad Institute Genome Sequencing Center for Infectious Disease"/>
            <person name="Wu L."/>
            <person name="Ma J."/>
        </authorList>
    </citation>
    <scope>NUCLEOTIDE SEQUENCE [LARGE SCALE GENOMIC DNA]</scope>
    <source>
        <strain evidence="3">KCTC 32141</strain>
    </source>
</reference>
<dbReference type="RefSeq" id="WP_183488618.1">
    <property type="nucleotide sequence ID" value="NZ_JBHUOV010000007.1"/>
</dbReference>
<evidence type="ECO:0000313" key="2">
    <source>
        <dbReference type="EMBL" id="MFD2824189.1"/>
    </source>
</evidence>